<dbReference type="RefSeq" id="XP_009161984.1">
    <property type="nucleotide sequence ID" value="XM_009163720.1"/>
</dbReference>
<reference evidence="2 3" key="1">
    <citation type="submission" date="2013-11" db="EMBL/GenBank/DDBJ databases">
        <title>Opisthorchis viverrini - life in the bile duct.</title>
        <authorList>
            <person name="Young N.D."/>
            <person name="Nagarajan N."/>
            <person name="Lin S.J."/>
            <person name="Korhonen P.K."/>
            <person name="Jex A.R."/>
            <person name="Hall R.S."/>
            <person name="Safavi-Hemami H."/>
            <person name="Kaewkong W."/>
            <person name="Bertrand D."/>
            <person name="Gao S."/>
            <person name="Seet Q."/>
            <person name="Wongkham S."/>
            <person name="Teh B.T."/>
            <person name="Wongkham C."/>
            <person name="Intapan P.M."/>
            <person name="Maleewong W."/>
            <person name="Yang X."/>
            <person name="Hu M."/>
            <person name="Wang Z."/>
            <person name="Hofmann A."/>
            <person name="Sternberg P.W."/>
            <person name="Tan P."/>
            <person name="Wang J."/>
            <person name="Gasser R.B."/>
        </authorList>
    </citation>
    <scope>NUCLEOTIDE SEQUENCE [LARGE SCALE GENOMIC DNA]</scope>
</reference>
<dbReference type="AlphaFoldDB" id="A0A075ADH2"/>
<dbReference type="Proteomes" id="UP000054324">
    <property type="component" value="Unassembled WGS sequence"/>
</dbReference>
<dbReference type="EMBL" id="KL596619">
    <property type="protein sequence ID" value="KER34200.1"/>
    <property type="molecule type" value="Genomic_DNA"/>
</dbReference>
<evidence type="ECO:0000313" key="3">
    <source>
        <dbReference type="Proteomes" id="UP000054324"/>
    </source>
</evidence>
<proteinExistence type="predicted"/>
<evidence type="ECO:0000313" key="2">
    <source>
        <dbReference type="EMBL" id="KER34200.1"/>
    </source>
</evidence>
<dbReference type="KEGG" id="ovi:T265_00063"/>
<evidence type="ECO:0000256" key="1">
    <source>
        <dbReference type="SAM" id="MobiDB-lite"/>
    </source>
</evidence>
<sequence length="161" mass="17389">MKHEGWDTARLPKPRQGSREVEVGFVNSRSNHELSRPHKCCNVVILSKLNTDLTQSGMGVRGCLAICTDSAICSGDRSPRPKTITFSKSTLCPVSSACYSIIESFSNAQYSPALLGGLFILHLFSPILVVVRSSSSVHRALIRLNIDEAIPANTGFGEAGE</sequence>
<accession>A0A075ADH2</accession>
<keyword evidence="3" id="KW-1185">Reference proteome</keyword>
<organism evidence="2 3">
    <name type="scientific">Opisthorchis viverrini</name>
    <name type="common">Southeast Asian liver fluke</name>
    <dbReference type="NCBI Taxonomy" id="6198"/>
    <lineage>
        <taxon>Eukaryota</taxon>
        <taxon>Metazoa</taxon>
        <taxon>Spiralia</taxon>
        <taxon>Lophotrochozoa</taxon>
        <taxon>Platyhelminthes</taxon>
        <taxon>Trematoda</taxon>
        <taxon>Digenea</taxon>
        <taxon>Opisthorchiida</taxon>
        <taxon>Opisthorchiata</taxon>
        <taxon>Opisthorchiidae</taxon>
        <taxon>Opisthorchis</taxon>
    </lineage>
</organism>
<gene>
    <name evidence="2" type="ORF">T265_00063</name>
</gene>
<protein>
    <submittedName>
        <fullName evidence="2">Uncharacterized protein</fullName>
    </submittedName>
</protein>
<name>A0A075ADH2_OPIVI</name>
<dbReference type="CTD" id="20314251"/>
<dbReference type="GeneID" id="20314251"/>
<feature type="region of interest" description="Disordered" evidence="1">
    <location>
        <begin position="1"/>
        <end position="20"/>
    </location>
</feature>